<dbReference type="Pfam" id="PF11138">
    <property type="entry name" value="DUF2911"/>
    <property type="match status" value="1"/>
</dbReference>
<feature type="signal peptide" evidence="2">
    <location>
        <begin position="1"/>
        <end position="19"/>
    </location>
</feature>
<organism evidence="3 4">
    <name type="scientific">Sphingobacterium hotanense</name>
    <dbReference type="NCBI Taxonomy" id="649196"/>
    <lineage>
        <taxon>Bacteria</taxon>
        <taxon>Pseudomonadati</taxon>
        <taxon>Bacteroidota</taxon>
        <taxon>Sphingobacteriia</taxon>
        <taxon>Sphingobacteriales</taxon>
        <taxon>Sphingobacteriaceae</taxon>
        <taxon>Sphingobacterium</taxon>
    </lineage>
</organism>
<protein>
    <submittedName>
        <fullName evidence="3">DUF2911 domain-containing protein</fullName>
    </submittedName>
</protein>
<feature type="chain" id="PRO_5045372475" evidence="2">
    <location>
        <begin position="20"/>
        <end position="189"/>
    </location>
</feature>
<keyword evidence="4" id="KW-1185">Reference proteome</keyword>
<evidence type="ECO:0000313" key="3">
    <source>
        <dbReference type="EMBL" id="MDM1047497.1"/>
    </source>
</evidence>
<reference evidence="3" key="2">
    <citation type="journal article" date="2022" name="Sci. Total Environ.">
        <title>Prevalence, transmission, and molecular epidemiology of tet(X)-positive bacteria among humans, animals, and environmental niches in China: An epidemiological, and genomic-based study.</title>
        <authorList>
            <person name="Dong N."/>
            <person name="Zeng Y."/>
            <person name="Cai C."/>
            <person name="Sun C."/>
            <person name="Lu J."/>
            <person name="Liu C."/>
            <person name="Zhou H."/>
            <person name="Sun Q."/>
            <person name="Shu L."/>
            <person name="Wang H."/>
            <person name="Wang Y."/>
            <person name="Wang S."/>
            <person name="Wu C."/>
            <person name="Chan E.W."/>
            <person name="Chen G."/>
            <person name="Shen Z."/>
            <person name="Chen S."/>
            <person name="Zhang R."/>
        </authorList>
    </citation>
    <scope>NUCLEOTIDE SEQUENCE</scope>
    <source>
        <strain evidence="3">R1692</strain>
    </source>
</reference>
<evidence type="ECO:0000256" key="1">
    <source>
        <dbReference type="SAM" id="MobiDB-lite"/>
    </source>
</evidence>
<keyword evidence="2" id="KW-0732">Signal</keyword>
<dbReference type="RefSeq" id="WP_149524906.1">
    <property type="nucleotide sequence ID" value="NZ_CP030848.1"/>
</dbReference>
<dbReference type="InterPro" id="IPR021314">
    <property type="entry name" value="DUF2911"/>
</dbReference>
<comment type="caution">
    <text evidence="3">The sequence shown here is derived from an EMBL/GenBank/DDBJ whole genome shotgun (WGS) entry which is preliminary data.</text>
</comment>
<proteinExistence type="predicted"/>
<gene>
    <name evidence="3" type="ORF">HX018_04480</name>
</gene>
<accession>A0ABT7NJV0</accession>
<reference evidence="3" key="1">
    <citation type="submission" date="2020-06" db="EMBL/GenBank/DDBJ databases">
        <authorList>
            <person name="Dong N."/>
        </authorList>
    </citation>
    <scope>NUCLEOTIDE SEQUENCE</scope>
    <source>
        <strain evidence="3">R1692</strain>
    </source>
</reference>
<name>A0ABT7NJV0_9SPHI</name>
<dbReference type="Proteomes" id="UP001170954">
    <property type="component" value="Unassembled WGS sequence"/>
</dbReference>
<evidence type="ECO:0000313" key="4">
    <source>
        <dbReference type="Proteomes" id="UP001170954"/>
    </source>
</evidence>
<evidence type="ECO:0000256" key="2">
    <source>
        <dbReference type="SAM" id="SignalP"/>
    </source>
</evidence>
<sequence>MKNITFLISFLLLCTLGYAQKPPMPKATMPATKMTKADKPKQVASPLDSSTVTTSDGVTINIRYGSPSLKGREIGVDLVKPGERWRTGANETTTIEFDKNVTVNGQKLPAGKYGLNTIPGEQSSTLIFNKNWQQWGTKFEEKDDVLKVEVPNETTTESLERLKITADQTGKIHLGWGTYGLSMDVKADQ</sequence>
<dbReference type="EMBL" id="JACAGK010000008">
    <property type="protein sequence ID" value="MDM1047497.1"/>
    <property type="molecule type" value="Genomic_DNA"/>
</dbReference>
<feature type="region of interest" description="Disordered" evidence="1">
    <location>
        <begin position="27"/>
        <end position="50"/>
    </location>
</feature>